<proteinExistence type="predicted"/>
<accession>A0A2H3CFB5</accession>
<sequence>LPEPFRMYAIVMRFWWEQEAELASKYTLCLSLYEGQHQNVLRRILTCSLVKLFAFHRKWWDEFGEDIEWDAGYRECGNSVDVSVWTALVWKIFSDMDARTPGVRPFSMEIKEWPEKDVCWPEKYLGCRNFAHDRLEVLERVRNSRAELSDIVQTLVRAVRYPSGFR</sequence>
<dbReference type="Proteomes" id="UP000217790">
    <property type="component" value="Unassembled WGS sequence"/>
</dbReference>
<dbReference type="AlphaFoldDB" id="A0A2H3CFB5"/>
<evidence type="ECO:0000313" key="2">
    <source>
        <dbReference type="Proteomes" id="UP000217790"/>
    </source>
</evidence>
<gene>
    <name evidence="1" type="ORF">ARMGADRAFT_950105</name>
</gene>
<reference evidence="2" key="1">
    <citation type="journal article" date="2017" name="Nat. Ecol. Evol.">
        <title>Genome expansion and lineage-specific genetic innovations in the forest pathogenic fungi Armillaria.</title>
        <authorList>
            <person name="Sipos G."/>
            <person name="Prasanna A.N."/>
            <person name="Walter M.C."/>
            <person name="O'Connor E."/>
            <person name="Balint B."/>
            <person name="Krizsan K."/>
            <person name="Kiss B."/>
            <person name="Hess J."/>
            <person name="Varga T."/>
            <person name="Slot J."/>
            <person name="Riley R."/>
            <person name="Boka B."/>
            <person name="Rigling D."/>
            <person name="Barry K."/>
            <person name="Lee J."/>
            <person name="Mihaltcheva S."/>
            <person name="LaButti K."/>
            <person name="Lipzen A."/>
            <person name="Waldron R."/>
            <person name="Moloney N.M."/>
            <person name="Sperisen C."/>
            <person name="Kredics L."/>
            <person name="Vagvoelgyi C."/>
            <person name="Patrignani A."/>
            <person name="Fitzpatrick D."/>
            <person name="Nagy I."/>
            <person name="Doyle S."/>
            <person name="Anderson J.B."/>
            <person name="Grigoriev I.V."/>
            <person name="Gueldener U."/>
            <person name="Muensterkoetter M."/>
            <person name="Nagy L.G."/>
        </authorList>
    </citation>
    <scope>NUCLEOTIDE SEQUENCE [LARGE SCALE GENOMIC DNA]</scope>
    <source>
        <strain evidence="2">Ar21-2</strain>
    </source>
</reference>
<organism evidence="1 2">
    <name type="scientific">Armillaria gallica</name>
    <name type="common">Bulbous honey fungus</name>
    <name type="synonym">Armillaria bulbosa</name>
    <dbReference type="NCBI Taxonomy" id="47427"/>
    <lineage>
        <taxon>Eukaryota</taxon>
        <taxon>Fungi</taxon>
        <taxon>Dikarya</taxon>
        <taxon>Basidiomycota</taxon>
        <taxon>Agaricomycotina</taxon>
        <taxon>Agaricomycetes</taxon>
        <taxon>Agaricomycetidae</taxon>
        <taxon>Agaricales</taxon>
        <taxon>Marasmiineae</taxon>
        <taxon>Physalacriaceae</taxon>
        <taxon>Armillaria</taxon>
    </lineage>
</organism>
<dbReference type="EMBL" id="KZ293754">
    <property type="protein sequence ID" value="PBK80024.1"/>
    <property type="molecule type" value="Genomic_DNA"/>
</dbReference>
<name>A0A2H3CFB5_ARMGA</name>
<dbReference type="STRING" id="47427.A0A2H3CFB5"/>
<protein>
    <submittedName>
        <fullName evidence="1">Uncharacterized protein</fullName>
    </submittedName>
</protein>
<keyword evidence="2" id="KW-1185">Reference proteome</keyword>
<dbReference type="OrthoDB" id="10395188at2759"/>
<evidence type="ECO:0000313" key="1">
    <source>
        <dbReference type="EMBL" id="PBK80024.1"/>
    </source>
</evidence>
<dbReference type="InParanoid" id="A0A2H3CFB5"/>
<feature type="non-terminal residue" evidence="1">
    <location>
        <position position="1"/>
    </location>
</feature>